<accession>A0AAX4I0B5</accession>
<dbReference type="EMBL" id="CP137305">
    <property type="protein sequence ID" value="WQF76434.1"/>
    <property type="molecule type" value="Genomic_DNA"/>
</dbReference>
<protein>
    <submittedName>
        <fullName evidence="2">Acyl-CoA N-acyltransferase</fullName>
    </submittedName>
</protein>
<feature type="compositionally biased region" description="Basic and acidic residues" evidence="1">
    <location>
        <begin position="176"/>
        <end position="187"/>
    </location>
</feature>
<dbReference type="RefSeq" id="XP_062773658.1">
    <property type="nucleotide sequence ID" value="XM_062917607.1"/>
</dbReference>
<dbReference type="InterPro" id="IPR016181">
    <property type="entry name" value="Acyl_CoA_acyltransferase"/>
</dbReference>
<dbReference type="Gene3D" id="3.40.630.30">
    <property type="match status" value="1"/>
</dbReference>
<feature type="compositionally biased region" description="Polar residues" evidence="1">
    <location>
        <begin position="117"/>
        <end position="126"/>
    </location>
</feature>
<evidence type="ECO:0000256" key="1">
    <source>
        <dbReference type="SAM" id="MobiDB-lite"/>
    </source>
</evidence>
<organism evidence="2 3">
    <name type="scientific">Colletotrichum destructivum</name>
    <dbReference type="NCBI Taxonomy" id="34406"/>
    <lineage>
        <taxon>Eukaryota</taxon>
        <taxon>Fungi</taxon>
        <taxon>Dikarya</taxon>
        <taxon>Ascomycota</taxon>
        <taxon>Pezizomycotina</taxon>
        <taxon>Sordariomycetes</taxon>
        <taxon>Hypocreomycetidae</taxon>
        <taxon>Glomerellales</taxon>
        <taxon>Glomerellaceae</taxon>
        <taxon>Colletotrichum</taxon>
        <taxon>Colletotrichum destructivum species complex</taxon>
    </lineage>
</organism>
<feature type="compositionally biased region" description="Basic and acidic residues" evidence="1">
    <location>
        <begin position="155"/>
        <end position="169"/>
    </location>
</feature>
<dbReference type="KEGG" id="cdet:87937951"/>
<feature type="compositionally biased region" description="Polar residues" evidence="1">
    <location>
        <begin position="55"/>
        <end position="86"/>
    </location>
</feature>
<evidence type="ECO:0000313" key="2">
    <source>
        <dbReference type="EMBL" id="WQF76434.1"/>
    </source>
</evidence>
<dbReference type="Proteomes" id="UP001322277">
    <property type="component" value="Chromosome 1"/>
</dbReference>
<feature type="region of interest" description="Disordered" evidence="1">
    <location>
        <begin position="1"/>
        <end position="203"/>
    </location>
</feature>
<keyword evidence="3" id="KW-1185">Reference proteome</keyword>
<sequence length="713" mass="81263">MSTQDQKRDTKMKTSDSRSYQKHDKEHHDGGRSAHFNRPGSPYPRASTKAHHHQSNSSQSTARWSSQGLNKRNAGKNAQNKASLSSKKPIRPSEPSKRTTSIRWAKDLPVPDRKRSPTSWNETVSSPEVARAATESDSSVSDFHVAQQSFAVSKSSEKTWKKQEVEVVTKRQTTQKGEDKKHDKKQDTAAQHPPTTYIPPHLRRINEYIPPHLRMIKAKPDVEVDTPNLEYENPNSMSYDADSDTESVEPAKSSTPLTPMVLKELPERQGVELKSKKSHLSMDVSVAGDITSSDERGSSRSSTPSDKTDGLICYGYASESFQAWVNNLPADSASSFLNEITNHHHHDVDPANGQLLERVEQPETIVDYDEEKKMRGSMIHRRRDWTSNLFVYREINVREDYMRRRQENLERRSLPTRDDEPIQIATTSNFNAVSIVKEKRLLDDCVLRPAQLIDASGCSQIYNAAVADHDHEIIDTVQTSARRFEYIIDECQRERLPFVVAIKQKADLTDAKNWPSQDAYRQYMKWKKSVPQEDESTENNICGFAYLKPYEKGITGLAGNSSPTVKATVFVGLEHRRGGIGSALIHQLLAQTSILYNSHAIEYKWEDPAAEEDSFNTPDFRKIHRIIAHTMLKSEREQHSKWVEELMTSFQFEKAGQVSQVYEVDSPHGVEWYDQVVWQHWANKIDTARNAYAGDESECSYDYPGKVQSPNYR</sequence>
<gene>
    <name evidence="2" type="ORF">CDEST_01448</name>
</gene>
<dbReference type="AlphaFoldDB" id="A0AAX4I0B5"/>
<feature type="region of interest" description="Disordered" evidence="1">
    <location>
        <begin position="287"/>
        <end position="308"/>
    </location>
</feature>
<feature type="compositionally biased region" description="Basic and acidic residues" evidence="1">
    <location>
        <begin position="1"/>
        <end position="32"/>
    </location>
</feature>
<feature type="compositionally biased region" description="Basic and acidic residues" evidence="1">
    <location>
        <begin position="104"/>
        <end position="115"/>
    </location>
</feature>
<dbReference type="SUPFAM" id="SSF55729">
    <property type="entry name" value="Acyl-CoA N-acyltransferases (Nat)"/>
    <property type="match status" value="1"/>
</dbReference>
<reference evidence="3" key="1">
    <citation type="journal article" date="2023" name="bioRxiv">
        <title>Complete genome of the Medicago anthracnose fungus, Colletotrichum destructivum, reveals a mini-chromosome-like region within a core chromosome.</title>
        <authorList>
            <person name="Lapalu N."/>
            <person name="Simon A."/>
            <person name="Lu A."/>
            <person name="Plaumann P.-L."/>
            <person name="Amselem J."/>
            <person name="Pigne S."/>
            <person name="Auger A."/>
            <person name="Koch C."/>
            <person name="Dallery J.-F."/>
            <person name="O'Connell R.J."/>
        </authorList>
    </citation>
    <scope>NUCLEOTIDE SEQUENCE [LARGE SCALE GENOMIC DNA]</scope>
    <source>
        <strain evidence="3">CBS 520.97</strain>
    </source>
</reference>
<name>A0AAX4I0B5_9PEZI</name>
<proteinExistence type="predicted"/>
<evidence type="ECO:0000313" key="3">
    <source>
        <dbReference type="Proteomes" id="UP001322277"/>
    </source>
</evidence>
<feature type="compositionally biased region" description="Polar residues" evidence="1">
    <location>
        <begin position="135"/>
        <end position="154"/>
    </location>
</feature>
<dbReference type="GeneID" id="87937951"/>
<feature type="region of interest" description="Disordered" evidence="1">
    <location>
        <begin position="225"/>
        <end position="258"/>
    </location>
</feature>